<dbReference type="SUPFAM" id="SSF52833">
    <property type="entry name" value="Thioredoxin-like"/>
    <property type="match status" value="1"/>
</dbReference>
<comment type="similarity">
    <text evidence="1 3 4">Belongs to the ArsC family.</text>
</comment>
<dbReference type="EC" id="1.20.4.1" evidence="4"/>
<comment type="caution">
    <text evidence="5">The sequence shown here is derived from an EMBL/GenBank/DDBJ whole genome shotgun (WGS) entry which is preliminary data.</text>
</comment>
<dbReference type="NCBIfam" id="TIGR00014">
    <property type="entry name" value="arsC"/>
    <property type="match status" value="1"/>
</dbReference>
<dbReference type="Pfam" id="PF03960">
    <property type="entry name" value="ArsC"/>
    <property type="match status" value="1"/>
</dbReference>
<dbReference type="PANTHER" id="PTHR30041">
    <property type="entry name" value="ARSENATE REDUCTASE"/>
    <property type="match status" value="1"/>
</dbReference>
<dbReference type="RefSeq" id="WP_304536423.1">
    <property type="nucleotide sequence ID" value="NZ_JAUQOM010000006.1"/>
</dbReference>
<evidence type="ECO:0000256" key="3">
    <source>
        <dbReference type="PROSITE-ProRule" id="PRU01282"/>
    </source>
</evidence>
<evidence type="ECO:0000256" key="4">
    <source>
        <dbReference type="RuleBase" id="RU362029"/>
    </source>
</evidence>
<accession>A0ABT8ZQI8</accession>
<protein>
    <recommendedName>
        <fullName evidence="4">Arsenate reductase</fullName>
        <ecNumber evidence="4">1.20.4.1</ecNumber>
    </recommendedName>
</protein>
<dbReference type="InterPro" id="IPR006660">
    <property type="entry name" value="Arsenate_reductase-like"/>
</dbReference>
<reference evidence="5" key="1">
    <citation type="submission" date="2023-07" db="EMBL/GenBank/DDBJ databases">
        <title>Bacterial whole genome sequence for Sphingobium sp. HBC34.</title>
        <authorList>
            <person name="Le V."/>
            <person name="Ko S.-R."/>
            <person name="Ahn C.-Y."/>
            <person name="Oh H.-M."/>
        </authorList>
    </citation>
    <scope>NUCLEOTIDE SEQUENCE</scope>
    <source>
        <strain evidence="5">HBC34</strain>
    </source>
</reference>
<keyword evidence="2 4" id="KW-0560">Oxidoreductase</keyword>
<dbReference type="InterPro" id="IPR006659">
    <property type="entry name" value="Arsenate_reductase"/>
</dbReference>
<dbReference type="PANTHER" id="PTHR30041:SF4">
    <property type="entry name" value="ARSENATE REDUCTASE"/>
    <property type="match status" value="1"/>
</dbReference>
<evidence type="ECO:0000256" key="1">
    <source>
        <dbReference type="ARBA" id="ARBA00007198"/>
    </source>
</evidence>
<dbReference type="GO" id="GO:0008794">
    <property type="term" value="F:arsenate reductase (glutaredoxin) activity"/>
    <property type="evidence" value="ECO:0007669"/>
    <property type="project" value="UniProtKB-EC"/>
</dbReference>
<evidence type="ECO:0000313" key="5">
    <source>
        <dbReference type="EMBL" id="MDO7836005.1"/>
    </source>
</evidence>
<evidence type="ECO:0000256" key="2">
    <source>
        <dbReference type="ARBA" id="ARBA00023002"/>
    </source>
</evidence>
<gene>
    <name evidence="5" type="primary">arsC</name>
    <name evidence="5" type="ORF">Q4610_13210</name>
</gene>
<dbReference type="EMBL" id="JAUQOM010000006">
    <property type="protein sequence ID" value="MDO7836005.1"/>
    <property type="molecule type" value="Genomic_DNA"/>
</dbReference>
<proteinExistence type="inferred from homology"/>
<sequence>MNATIWHNPRCSKSRQALAILQETPGVAVTVFDYLKTPPARAEIAAVLARAGVRPSQAVRTGEGVVKDIGLDTGNDDAVLDAMAAHPILIERPIVITDKGAVIARPPEKARDLL</sequence>
<comment type="catalytic activity">
    <reaction evidence="4">
        <text>[glutaredoxin]-dithiol + arsenate + glutathione + H(+) = glutathionyl-S-S-[glutaredoxin] + arsenite + H2O</text>
        <dbReference type="Rhea" id="RHEA:22016"/>
        <dbReference type="Rhea" id="RHEA-COMP:10729"/>
        <dbReference type="Rhea" id="RHEA-COMP:17668"/>
        <dbReference type="ChEBI" id="CHEBI:15377"/>
        <dbReference type="ChEBI" id="CHEBI:15378"/>
        <dbReference type="ChEBI" id="CHEBI:29242"/>
        <dbReference type="ChEBI" id="CHEBI:29950"/>
        <dbReference type="ChEBI" id="CHEBI:48597"/>
        <dbReference type="ChEBI" id="CHEBI:57925"/>
        <dbReference type="ChEBI" id="CHEBI:146199"/>
        <dbReference type="EC" id="1.20.4.1"/>
    </reaction>
</comment>
<evidence type="ECO:0000313" key="6">
    <source>
        <dbReference type="Proteomes" id="UP001176471"/>
    </source>
</evidence>
<dbReference type="PROSITE" id="PS51353">
    <property type="entry name" value="ARSC"/>
    <property type="match status" value="1"/>
</dbReference>
<dbReference type="Gene3D" id="3.40.30.10">
    <property type="entry name" value="Glutaredoxin"/>
    <property type="match status" value="1"/>
</dbReference>
<organism evidence="5 6">
    <name type="scientific">Sphingobium cyanobacteriorum</name>
    <dbReference type="NCBI Taxonomy" id="3063954"/>
    <lineage>
        <taxon>Bacteria</taxon>
        <taxon>Pseudomonadati</taxon>
        <taxon>Pseudomonadota</taxon>
        <taxon>Alphaproteobacteria</taxon>
        <taxon>Sphingomonadales</taxon>
        <taxon>Sphingomonadaceae</taxon>
        <taxon>Sphingobium</taxon>
    </lineage>
</organism>
<dbReference type="InterPro" id="IPR036249">
    <property type="entry name" value="Thioredoxin-like_sf"/>
</dbReference>
<dbReference type="Proteomes" id="UP001176471">
    <property type="component" value="Unassembled WGS sequence"/>
</dbReference>
<dbReference type="CDD" id="cd03034">
    <property type="entry name" value="ArsC_ArsC"/>
    <property type="match status" value="1"/>
</dbReference>
<keyword evidence="6" id="KW-1185">Reference proteome</keyword>
<name>A0ABT8ZQI8_9SPHN</name>